<evidence type="ECO:0000313" key="4">
    <source>
        <dbReference type="Proteomes" id="UP001597542"/>
    </source>
</evidence>
<dbReference type="PANTHER" id="PTHR48081:SF33">
    <property type="entry name" value="KYNURENINE FORMAMIDASE"/>
    <property type="match status" value="1"/>
</dbReference>
<organism evidence="3 4">
    <name type="scientific">Amycolatopsis albidoflavus</name>
    <dbReference type="NCBI Taxonomy" id="102226"/>
    <lineage>
        <taxon>Bacteria</taxon>
        <taxon>Bacillati</taxon>
        <taxon>Actinomycetota</taxon>
        <taxon>Actinomycetes</taxon>
        <taxon>Pseudonocardiales</taxon>
        <taxon>Pseudonocardiaceae</taxon>
        <taxon>Amycolatopsis</taxon>
    </lineage>
</organism>
<dbReference type="SUPFAM" id="SSF53474">
    <property type="entry name" value="alpha/beta-Hydrolases"/>
    <property type="match status" value="1"/>
</dbReference>
<evidence type="ECO:0000259" key="2">
    <source>
        <dbReference type="Pfam" id="PF20434"/>
    </source>
</evidence>
<dbReference type="Pfam" id="PF20434">
    <property type="entry name" value="BD-FAE"/>
    <property type="match status" value="1"/>
</dbReference>
<reference evidence="4" key="1">
    <citation type="journal article" date="2019" name="Int. J. Syst. Evol. Microbiol.">
        <title>The Global Catalogue of Microorganisms (GCM) 10K type strain sequencing project: providing services to taxonomists for standard genome sequencing and annotation.</title>
        <authorList>
            <consortium name="The Broad Institute Genomics Platform"/>
            <consortium name="The Broad Institute Genome Sequencing Center for Infectious Disease"/>
            <person name="Wu L."/>
            <person name="Ma J."/>
        </authorList>
    </citation>
    <scope>NUCLEOTIDE SEQUENCE [LARGE SCALE GENOMIC DNA]</scope>
    <source>
        <strain evidence="4">CGMCC 4.7638</strain>
    </source>
</reference>
<sequence>MVDRDTKSRLDAEFSPSRLAPNFPEILEECAERSRKAKSTSGFATYSYGPHPAESVDHFPAPEPGAPLQVFVHGGHWQQTSKDEASFSALDFVKQGYGFAAVGYGLAPGRTLPEMCDAVWRALCWIRDNAEKLGTRPDTVHASGSSAGAHLLAMALCTDRRTPGKRPPLASACLLSGTYELEPIRHTYVNDALGLDAATARAYSPLHALPCRTPRLLLARGEFETGEYIRQQKEFGAAARQAGNETTELVVPGANHFDLVLGLGNPANPLGNRVLTAMATR</sequence>
<dbReference type="GO" id="GO:0016787">
    <property type="term" value="F:hydrolase activity"/>
    <property type="evidence" value="ECO:0007669"/>
    <property type="project" value="UniProtKB-KW"/>
</dbReference>
<dbReference type="PANTHER" id="PTHR48081">
    <property type="entry name" value="AB HYDROLASE SUPERFAMILY PROTEIN C4A8.06C"/>
    <property type="match status" value="1"/>
</dbReference>
<evidence type="ECO:0000313" key="3">
    <source>
        <dbReference type="EMBL" id="MFD2485517.1"/>
    </source>
</evidence>
<dbReference type="Proteomes" id="UP001597542">
    <property type="component" value="Unassembled WGS sequence"/>
</dbReference>
<evidence type="ECO:0000256" key="1">
    <source>
        <dbReference type="ARBA" id="ARBA00022801"/>
    </source>
</evidence>
<dbReference type="EMBL" id="JBHUKQ010000016">
    <property type="protein sequence ID" value="MFD2485517.1"/>
    <property type="molecule type" value="Genomic_DNA"/>
</dbReference>
<dbReference type="InterPro" id="IPR050300">
    <property type="entry name" value="GDXG_lipolytic_enzyme"/>
</dbReference>
<comment type="caution">
    <text evidence="3">The sequence shown here is derived from an EMBL/GenBank/DDBJ whole genome shotgun (WGS) entry which is preliminary data.</text>
</comment>
<dbReference type="Gene3D" id="3.40.50.1820">
    <property type="entry name" value="alpha/beta hydrolase"/>
    <property type="match status" value="1"/>
</dbReference>
<keyword evidence="4" id="KW-1185">Reference proteome</keyword>
<name>A0ABW5I854_9PSEU</name>
<keyword evidence="1 3" id="KW-0378">Hydrolase</keyword>
<accession>A0ABW5I854</accession>
<dbReference type="InterPro" id="IPR029058">
    <property type="entry name" value="AB_hydrolase_fold"/>
</dbReference>
<proteinExistence type="predicted"/>
<protein>
    <submittedName>
        <fullName evidence="3">Alpha/beta hydrolase</fullName>
    </submittedName>
</protein>
<dbReference type="InterPro" id="IPR049492">
    <property type="entry name" value="BD-FAE-like_dom"/>
</dbReference>
<dbReference type="RefSeq" id="WP_344278345.1">
    <property type="nucleotide sequence ID" value="NZ_BAAAHV010000015.1"/>
</dbReference>
<feature type="domain" description="BD-FAE-like" evidence="2">
    <location>
        <begin position="66"/>
        <end position="158"/>
    </location>
</feature>
<gene>
    <name evidence="3" type="ORF">ACFSUT_34955</name>
</gene>